<dbReference type="OrthoDB" id="4153865at2759"/>
<evidence type="ECO:0008006" key="4">
    <source>
        <dbReference type="Google" id="ProtNLM"/>
    </source>
</evidence>
<proteinExistence type="predicted"/>
<comment type="caution">
    <text evidence="2">The sequence shown here is derived from an EMBL/GenBank/DDBJ whole genome shotgun (WGS) entry which is preliminary data.</text>
</comment>
<sequence length="93" mass="9794">MPQESIPDSSPAPLAAQQPPRAEPMTVEQQPSHLRGGKAGDICCGICAGLCCFEAAQDQEAYPGHVVAPRQKKHGGKGPIYTTISLNFFTTAS</sequence>
<feature type="region of interest" description="Disordered" evidence="1">
    <location>
        <begin position="1"/>
        <end position="36"/>
    </location>
</feature>
<organism evidence="2 3">
    <name type="scientific">Ophiocordyceps australis</name>
    <dbReference type="NCBI Taxonomy" id="1399860"/>
    <lineage>
        <taxon>Eukaryota</taxon>
        <taxon>Fungi</taxon>
        <taxon>Dikarya</taxon>
        <taxon>Ascomycota</taxon>
        <taxon>Pezizomycotina</taxon>
        <taxon>Sordariomycetes</taxon>
        <taxon>Hypocreomycetidae</taxon>
        <taxon>Hypocreales</taxon>
        <taxon>Ophiocordycipitaceae</taxon>
        <taxon>Ophiocordyceps</taxon>
    </lineage>
</organism>
<name>A0A2C5YEK6_9HYPO</name>
<reference evidence="2 3" key="1">
    <citation type="submission" date="2017-06" db="EMBL/GenBank/DDBJ databases">
        <title>Ant-infecting Ophiocordyceps genomes reveal a high diversity of potential behavioral manipulation genes and a possible major role for enterotoxins.</title>
        <authorList>
            <person name="De Bekker C."/>
            <person name="Evans H.C."/>
            <person name="Brachmann A."/>
            <person name="Hughes D.P."/>
        </authorList>
    </citation>
    <scope>NUCLEOTIDE SEQUENCE [LARGE SCALE GENOMIC DNA]</scope>
    <source>
        <strain evidence="2 3">Map64</strain>
    </source>
</reference>
<gene>
    <name evidence="2" type="ORF">CDD81_568</name>
</gene>
<accession>A0A2C5YEK6</accession>
<evidence type="ECO:0000313" key="2">
    <source>
        <dbReference type="EMBL" id="PHH66043.1"/>
    </source>
</evidence>
<evidence type="ECO:0000256" key="1">
    <source>
        <dbReference type="SAM" id="MobiDB-lite"/>
    </source>
</evidence>
<dbReference type="Proteomes" id="UP000226192">
    <property type="component" value="Unassembled WGS sequence"/>
</dbReference>
<dbReference type="EMBL" id="NJET01000011">
    <property type="protein sequence ID" value="PHH66043.1"/>
    <property type="molecule type" value="Genomic_DNA"/>
</dbReference>
<evidence type="ECO:0000313" key="3">
    <source>
        <dbReference type="Proteomes" id="UP000226192"/>
    </source>
</evidence>
<protein>
    <recommendedName>
        <fullName evidence="4">Cysteine-rich transmembrane CYSTM domain-containing protein</fullName>
    </recommendedName>
</protein>
<dbReference type="AlphaFoldDB" id="A0A2C5YEK6"/>
<feature type="compositionally biased region" description="Low complexity" evidence="1">
    <location>
        <begin position="7"/>
        <end position="24"/>
    </location>
</feature>
<keyword evidence="3" id="KW-1185">Reference proteome</keyword>